<dbReference type="Proteomes" id="UP001476798">
    <property type="component" value="Unassembled WGS sequence"/>
</dbReference>
<keyword evidence="2" id="KW-1185">Reference proteome</keyword>
<gene>
    <name evidence="1" type="ORF">GOODEAATRI_017074</name>
</gene>
<protein>
    <submittedName>
        <fullName evidence="1">Uncharacterized protein</fullName>
    </submittedName>
</protein>
<proteinExistence type="predicted"/>
<accession>A0ABV0N242</accession>
<comment type="caution">
    <text evidence="1">The sequence shown here is derived from an EMBL/GenBank/DDBJ whole genome shotgun (WGS) entry which is preliminary data.</text>
</comment>
<name>A0ABV0N242_9TELE</name>
<evidence type="ECO:0000313" key="1">
    <source>
        <dbReference type="EMBL" id="MEQ2165459.1"/>
    </source>
</evidence>
<reference evidence="1 2" key="1">
    <citation type="submission" date="2021-06" db="EMBL/GenBank/DDBJ databases">
        <authorList>
            <person name="Palmer J.M."/>
        </authorList>
    </citation>
    <scope>NUCLEOTIDE SEQUENCE [LARGE SCALE GENOMIC DNA]</scope>
    <source>
        <strain evidence="1 2">GA_2019</strain>
        <tissue evidence="1">Muscle</tissue>
    </source>
</reference>
<dbReference type="EMBL" id="JAHRIO010021353">
    <property type="protein sequence ID" value="MEQ2165459.1"/>
    <property type="molecule type" value="Genomic_DNA"/>
</dbReference>
<evidence type="ECO:0000313" key="2">
    <source>
        <dbReference type="Proteomes" id="UP001476798"/>
    </source>
</evidence>
<sequence>MLYNEDLQFILENWACRLPRCFRQHTGPNQSDAWTESMRANNERHIASHSIADILPSNRHFSNDFKGHQISAVAGGTTLIMSCKSIQTPLFLRFLTLQNLFI</sequence>
<organism evidence="1 2">
    <name type="scientific">Goodea atripinnis</name>
    <dbReference type="NCBI Taxonomy" id="208336"/>
    <lineage>
        <taxon>Eukaryota</taxon>
        <taxon>Metazoa</taxon>
        <taxon>Chordata</taxon>
        <taxon>Craniata</taxon>
        <taxon>Vertebrata</taxon>
        <taxon>Euteleostomi</taxon>
        <taxon>Actinopterygii</taxon>
        <taxon>Neopterygii</taxon>
        <taxon>Teleostei</taxon>
        <taxon>Neoteleostei</taxon>
        <taxon>Acanthomorphata</taxon>
        <taxon>Ovalentaria</taxon>
        <taxon>Atherinomorphae</taxon>
        <taxon>Cyprinodontiformes</taxon>
        <taxon>Goodeidae</taxon>
        <taxon>Goodea</taxon>
    </lineage>
</organism>